<feature type="compositionally biased region" description="Gly residues" evidence="1">
    <location>
        <begin position="38"/>
        <end position="47"/>
    </location>
</feature>
<gene>
    <name evidence="2" type="ORF">EXJ73_22985</name>
</gene>
<dbReference type="Proteomes" id="UP001152766">
    <property type="component" value="Unassembled WGS sequence"/>
</dbReference>
<evidence type="ECO:0000256" key="1">
    <source>
        <dbReference type="SAM" id="MobiDB-lite"/>
    </source>
</evidence>
<name>A0A9X4R6Z0_9BURK</name>
<feature type="region of interest" description="Disordered" evidence="1">
    <location>
        <begin position="38"/>
        <end position="61"/>
    </location>
</feature>
<protein>
    <submittedName>
        <fullName evidence="2">Uncharacterized protein</fullName>
    </submittedName>
</protein>
<comment type="caution">
    <text evidence="2">The sequence shown here is derived from an EMBL/GenBank/DDBJ whole genome shotgun (WGS) entry which is preliminary data.</text>
</comment>
<organism evidence="2 3">
    <name type="scientific">Pelomonas aquatica</name>
    <dbReference type="NCBI Taxonomy" id="431058"/>
    <lineage>
        <taxon>Bacteria</taxon>
        <taxon>Pseudomonadati</taxon>
        <taxon>Pseudomonadota</taxon>
        <taxon>Betaproteobacteria</taxon>
        <taxon>Burkholderiales</taxon>
        <taxon>Sphaerotilaceae</taxon>
        <taxon>Roseateles</taxon>
    </lineage>
</organism>
<keyword evidence="3" id="KW-1185">Reference proteome</keyword>
<dbReference type="AlphaFoldDB" id="A0A9X4R6Z0"/>
<evidence type="ECO:0000313" key="2">
    <source>
        <dbReference type="EMBL" id="MDG0865331.1"/>
    </source>
</evidence>
<accession>A0A9X4R6Z0</accession>
<proteinExistence type="predicted"/>
<dbReference type="RefSeq" id="WP_268153659.1">
    <property type="nucleotide sequence ID" value="NZ_JAPPUW010000026.1"/>
</dbReference>
<dbReference type="EMBL" id="SGUG01000066">
    <property type="protein sequence ID" value="MDG0865331.1"/>
    <property type="molecule type" value="Genomic_DNA"/>
</dbReference>
<sequence length="61" mass="6260">MQHAQPQALKRIQSRVLIQELTPEELELVAGAGCKTTGGGGCSGGSSGTSCSGNVDYECTF</sequence>
<reference evidence="2" key="1">
    <citation type="submission" date="2019-02" db="EMBL/GenBank/DDBJ databases">
        <title>Draft genome of the type strain Pelomonas aquatica CCUG 52575T.</title>
        <authorList>
            <person name="Gomila M."/>
            <person name="Lalucat J."/>
        </authorList>
    </citation>
    <scope>NUCLEOTIDE SEQUENCE</scope>
    <source>
        <strain evidence="2">CCUG 52575</strain>
    </source>
</reference>
<evidence type="ECO:0000313" key="3">
    <source>
        <dbReference type="Proteomes" id="UP001152766"/>
    </source>
</evidence>